<evidence type="ECO:0000313" key="2">
    <source>
        <dbReference type="EMBL" id="MBB5033168.1"/>
    </source>
</evidence>
<dbReference type="Gene3D" id="3.90.176.10">
    <property type="entry name" value="Toxin ADP-ribosyltransferase, Chain A, domain 1"/>
    <property type="match status" value="1"/>
</dbReference>
<proteinExistence type="predicted"/>
<dbReference type="Proteomes" id="UP000590740">
    <property type="component" value="Unassembled WGS sequence"/>
</dbReference>
<evidence type="ECO:0000256" key="1">
    <source>
        <dbReference type="SAM" id="MobiDB-lite"/>
    </source>
</evidence>
<comment type="caution">
    <text evidence="2">The sequence shown here is derived from an EMBL/GenBank/DDBJ whole genome shotgun (WGS) entry which is preliminary data.</text>
</comment>
<evidence type="ECO:0000313" key="3">
    <source>
        <dbReference type="Proteomes" id="UP000590740"/>
    </source>
</evidence>
<dbReference type="RefSeq" id="WP_184340081.1">
    <property type="nucleotide sequence ID" value="NZ_JACHIG010000005.1"/>
</dbReference>
<keyword evidence="3" id="KW-1185">Reference proteome</keyword>
<organism evidence="2 3">
    <name type="scientific">Prosthecobacter vanneervenii</name>
    <dbReference type="NCBI Taxonomy" id="48466"/>
    <lineage>
        <taxon>Bacteria</taxon>
        <taxon>Pseudomonadati</taxon>
        <taxon>Verrucomicrobiota</taxon>
        <taxon>Verrucomicrobiia</taxon>
        <taxon>Verrucomicrobiales</taxon>
        <taxon>Verrucomicrobiaceae</taxon>
        <taxon>Prosthecobacter</taxon>
    </lineage>
</organism>
<feature type="region of interest" description="Disordered" evidence="1">
    <location>
        <begin position="296"/>
        <end position="316"/>
    </location>
</feature>
<reference evidence="2 3" key="1">
    <citation type="submission" date="2020-08" db="EMBL/GenBank/DDBJ databases">
        <title>Genomic Encyclopedia of Type Strains, Phase IV (KMG-IV): sequencing the most valuable type-strain genomes for metagenomic binning, comparative biology and taxonomic classification.</title>
        <authorList>
            <person name="Goeker M."/>
        </authorList>
    </citation>
    <scope>NUCLEOTIDE SEQUENCE [LARGE SCALE GENOMIC DNA]</scope>
    <source>
        <strain evidence="2 3">DSM 12252</strain>
    </source>
</reference>
<name>A0A7W8DKG1_9BACT</name>
<sequence length="567" mass="62648">MALLIPNPYDSTFSAAFALAKKRGLFPTWMGTAEIRDLEKGIRERAVFSARTTNAVYLDALKQRIERFIANGYDGDMGKLRLELKDILTRLQYDPVKGFPGDESLGIPPARAGSLQDLSSDKRINLILNTQVQLMAGKGQEQQGLSEAALDLFPAYELVRLESRRVPREWLKDWKEAAENIEWEGVSKSAFAEGRMIALKNSPIWAAIGSSALFNDALDVSHPPFRFNSGMGWQVRDREAALKWGLKVDGKPVKVPAEVKSLPPETVSTHGLSAATLERLKKVLANAEAKDGKLTLDSAFGNAPPPPRKVKQPDSPAADPLAWLGKYAHGVRKNTDSLCDALDSLSMLLEDPRLNAEHVPKRMHQDHKGKRCGRGYIAHDKVCRKAVDVLSGAEMLTSQEAADALDQAPHHHMSKVLRHWFDGSYKRLNKEISSKETQQLVKFLQRVQPTPVAGPLWRGLGFATLDELTSFASIIKSGKWPDKPLNAFSHKKSVAVKFASSQPFQAVLQISGSKSGRDMRPLADEAAPRFSHQEEVMFLASPKLKVKNSGMIRTSSGYTFAAILEEA</sequence>
<dbReference type="EMBL" id="JACHIG010000005">
    <property type="protein sequence ID" value="MBB5033168.1"/>
    <property type="molecule type" value="Genomic_DNA"/>
</dbReference>
<protein>
    <submittedName>
        <fullName evidence="2">Uncharacterized protein</fullName>
    </submittedName>
</protein>
<dbReference type="AlphaFoldDB" id="A0A7W8DKG1"/>
<accession>A0A7W8DKG1</accession>
<gene>
    <name evidence="2" type="ORF">HNQ65_002751</name>
</gene>